<reference evidence="6 7" key="2">
    <citation type="submission" date="2015-10" db="EMBL/GenBank/DDBJ databases">
        <title>Draft Genome Sequence of Prosthecomicrobium hirschii ATCC 27832.</title>
        <authorList>
            <person name="Daniel J."/>
            <person name="Givan S.A."/>
            <person name="Brun Y.V."/>
            <person name="Brown P.J."/>
        </authorList>
    </citation>
    <scope>NUCLEOTIDE SEQUENCE [LARGE SCALE GENOMIC DNA]</scope>
    <source>
        <strain evidence="6 7">16</strain>
    </source>
</reference>
<organism evidence="6 7">
    <name type="scientific">Prosthecodimorpha hirschii</name>
    <dbReference type="NCBI Taxonomy" id="665126"/>
    <lineage>
        <taxon>Bacteria</taxon>
        <taxon>Pseudomonadati</taxon>
        <taxon>Pseudomonadota</taxon>
        <taxon>Alphaproteobacteria</taxon>
        <taxon>Hyphomicrobiales</taxon>
        <taxon>Ancalomicrobiaceae</taxon>
        <taxon>Prosthecodimorpha</taxon>
    </lineage>
</organism>
<keyword evidence="3" id="KW-0813">Transport</keyword>
<accession>A0A0P6VVA7</accession>
<dbReference type="STRING" id="665126.ABB55_25580"/>
<dbReference type="PANTHER" id="PTHR33376:SF4">
    <property type="entry name" value="SIALIC ACID-BINDING PERIPLASMIC PROTEIN SIAP"/>
    <property type="match status" value="1"/>
</dbReference>
<dbReference type="Gene3D" id="3.40.190.170">
    <property type="entry name" value="Bacterial extracellular solute-binding protein, family 7"/>
    <property type="match status" value="1"/>
</dbReference>
<proteinExistence type="inferred from homology"/>
<sequence length="334" mass="36558">MISRRRAVLALNALVLAAGLTGIATAAGAQTAKPITMRIAHALPETHGYSLWLADFKKELDTLAQGRVDVQVFPNAQLGKETEYLEGMKLGAIDGAVMGRHGQIDPRLDVLNLPMIYRDEAHVSAVLHRDGPVREKVDAIMLEKGFKVLGWGELGFRNITTKTGPVAKASDLKGIVIRVPNVEPWLAAFRAWGANPTPMDFSELYSALQQGVVTAQENPPELIYTSKFYEVQKFLSLTQHANIPSQFVVSKAYWDKLPDDLKPIVLKAARASQDRQVAATRAANAKLVADLEKAGMTVVRNVDKESFRAGAEVSWKAFEAKYGGDLIKAIQDTK</sequence>
<dbReference type="RefSeq" id="WP_054361355.1">
    <property type="nucleotide sequence ID" value="NZ_LJYW01000001.1"/>
</dbReference>
<keyword evidence="7" id="KW-1185">Reference proteome</keyword>
<evidence type="ECO:0000313" key="6">
    <source>
        <dbReference type="EMBL" id="KPL55188.1"/>
    </source>
</evidence>
<dbReference type="EMBL" id="LJYW01000001">
    <property type="protein sequence ID" value="KPL55188.1"/>
    <property type="molecule type" value="Genomic_DNA"/>
</dbReference>
<dbReference type="InterPro" id="IPR038404">
    <property type="entry name" value="TRAP_DctP_sf"/>
</dbReference>
<protein>
    <recommendedName>
        <fullName evidence="8">C4-dicarboxylate ABC transporter</fullName>
    </recommendedName>
</protein>
<dbReference type="CDD" id="cd13603">
    <property type="entry name" value="PBP2_TRAP_Siap_TeaA_like"/>
    <property type="match status" value="1"/>
</dbReference>
<dbReference type="NCBIfam" id="NF037995">
    <property type="entry name" value="TRAP_S1"/>
    <property type="match status" value="1"/>
</dbReference>
<dbReference type="InterPro" id="IPR004682">
    <property type="entry name" value="TRAP_DctP"/>
</dbReference>
<keyword evidence="4 5" id="KW-0732">Signal</keyword>
<gene>
    <name evidence="6" type="ORF">ABB55_25580</name>
</gene>
<evidence type="ECO:0000256" key="3">
    <source>
        <dbReference type="ARBA" id="ARBA00022448"/>
    </source>
</evidence>
<evidence type="ECO:0000256" key="1">
    <source>
        <dbReference type="ARBA" id="ARBA00004196"/>
    </source>
</evidence>
<comment type="similarity">
    <text evidence="2">Belongs to the bacterial solute-binding protein 7 family.</text>
</comment>
<evidence type="ECO:0000313" key="7">
    <source>
        <dbReference type="Proteomes" id="UP000048984"/>
    </source>
</evidence>
<evidence type="ECO:0008006" key="8">
    <source>
        <dbReference type="Google" id="ProtNLM"/>
    </source>
</evidence>
<evidence type="ECO:0000256" key="5">
    <source>
        <dbReference type="SAM" id="SignalP"/>
    </source>
</evidence>
<reference evidence="6 7" key="1">
    <citation type="submission" date="2015-09" db="EMBL/GenBank/DDBJ databases">
        <authorList>
            <person name="Jackson K.R."/>
            <person name="Lunt B.L."/>
            <person name="Fisher J.N.B."/>
            <person name="Gardner A.V."/>
            <person name="Bailey M.E."/>
            <person name="Deus L.M."/>
            <person name="Earl A.S."/>
            <person name="Gibby P.D."/>
            <person name="Hartmann K.A."/>
            <person name="Liu J.E."/>
            <person name="Manci A.M."/>
            <person name="Nielsen D.A."/>
            <person name="Solomon M.B."/>
            <person name="Breakwell D.P."/>
            <person name="Burnett S.H."/>
            <person name="Grose J.H."/>
        </authorList>
    </citation>
    <scope>NUCLEOTIDE SEQUENCE [LARGE SCALE GENOMIC DNA]</scope>
    <source>
        <strain evidence="6 7">16</strain>
    </source>
</reference>
<dbReference type="AlphaFoldDB" id="A0A0P6VVA7"/>
<dbReference type="Proteomes" id="UP000048984">
    <property type="component" value="Unassembled WGS sequence"/>
</dbReference>
<dbReference type="GO" id="GO:0055085">
    <property type="term" value="P:transmembrane transport"/>
    <property type="evidence" value="ECO:0007669"/>
    <property type="project" value="InterPro"/>
</dbReference>
<dbReference type="NCBIfam" id="TIGR00787">
    <property type="entry name" value="dctP"/>
    <property type="match status" value="1"/>
</dbReference>
<dbReference type="PIRSF" id="PIRSF006470">
    <property type="entry name" value="DctB"/>
    <property type="match status" value="1"/>
</dbReference>
<evidence type="ECO:0000256" key="4">
    <source>
        <dbReference type="ARBA" id="ARBA00022729"/>
    </source>
</evidence>
<evidence type="ECO:0000256" key="2">
    <source>
        <dbReference type="ARBA" id="ARBA00009023"/>
    </source>
</evidence>
<dbReference type="GO" id="GO:0030288">
    <property type="term" value="C:outer membrane-bounded periplasmic space"/>
    <property type="evidence" value="ECO:0007669"/>
    <property type="project" value="InterPro"/>
</dbReference>
<dbReference type="Pfam" id="PF03480">
    <property type="entry name" value="DctP"/>
    <property type="match status" value="1"/>
</dbReference>
<dbReference type="PANTHER" id="PTHR33376">
    <property type="match status" value="1"/>
</dbReference>
<comment type="subcellular location">
    <subcellularLocation>
        <location evidence="1">Cell envelope</location>
    </subcellularLocation>
</comment>
<name>A0A0P6VVA7_9HYPH</name>
<dbReference type="InterPro" id="IPR018389">
    <property type="entry name" value="DctP_fam"/>
</dbReference>
<feature type="chain" id="PRO_5006131849" description="C4-dicarboxylate ABC transporter" evidence="5">
    <location>
        <begin position="27"/>
        <end position="334"/>
    </location>
</feature>
<feature type="signal peptide" evidence="5">
    <location>
        <begin position="1"/>
        <end position="26"/>
    </location>
</feature>
<comment type="caution">
    <text evidence="6">The sequence shown here is derived from an EMBL/GenBank/DDBJ whole genome shotgun (WGS) entry which is preliminary data.</text>
</comment>